<dbReference type="Pfam" id="PF06993">
    <property type="entry name" value="DUF1304"/>
    <property type="match status" value="1"/>
</dbReference>
<gene>
    <name evidence="1" type="ORF">B5808_03270</name>
</gene>
<dbReference type="Proteomes" id="UP000192775">
    <property type="component" value="Chromosome"/>
</dbReference>
<organism evidence="1 2">
    <name type="scientific">Cnuibacter physcomitrellae</name>
    <dbReference type="NCBI Taxonomy" id="1619308"/>
    <lineage>
        <taxon>Bacteria</taxon>
        <taxon>Bacillati</taxon>
        <taxon>Actinomycetota</taxon>
        <taxon>Actinomycetes</taxon>
        <taxon>Micrococcales</taxon>
        <taxon>Microbacteriaceae</taxon>
        <taxon>Cnuibacter</taxon>
    </lineage>
</organism>
<dbReference type="EMBL" id="CP020715">
    <property type="protein sequence ID" value="ARJ07174.1"/>
    <property type="molecule type" value="Genomic_DNA"/>
</dbReference>
<dbReference type="RefSeq" id="WP_085021311.1">
    <property type="nucleotide sequence ID" value="NZ_BMHD01000001.1"/>
</dbReference>
<keyword evidence="2" id="KW-1185">Reference proteome</keyword>
<dbReference type="AlphaFoldDB" id="A0A1X9LPM6"/>
<protein>
    <submittedName>
        <fullName evidence="1">Epimerase</fullName>
    </submittedName>
</protein>
<dbReference type="InterPro" id="IPR009732">
    <property type="entry name" value="DUF1304"/>
</dbReference>
<name>A0A1X9LPM6_9MICO</name>
<proteinExistence type="predicted"/>
<evidence type="ECO:0000313" key="1">
    <source>
        <dbReference type="EMBL" id="ARJ07174.1"/>
    </source>
</evidence>
<evidence type="ECO:0000313" key="2">
    <source>
        <dbReference type="Proteomes" id="UP000192775"/>
    </source>
</evidence>
<dbReference type="STRING" id="1619308.B5808_03270"/>
<dbReference type="KEGG" id="cphy:B5808_03270"/>
<sequence length="130" mass="13522">MVLAAQIVAGIAAALHVMFFVFESVLWTKPSIFPRFGVASQEQADTTKAMAYNQGFYNLFLAIGTVIGIALLGGAGGPDLVIAGKAMMLLTTGSMALAGIVLLTTGRHYLRAAAIQFIPAAAGFVLTLFA</sequence>
<reference evidence="1 2" key="1">
    <citation type="submission" date="2017-04" db="EMBL/GenBank/DDBJ databases">
        <authorList>
            <person name="Afonso C.L."/>
            <person name="Miller P.J."/>
            <person name="Scott M.A."/>
            <person name="Spackman E."/>
            <person name="Goraichik I."/>
            <person name="Dimitrov K.M."/>
            <person name="Suarez D.L."/>
            <person name="Swayne D.E."/>
        </authorList>
    </citation>
    <scope>NUCLEOTIDE SEQUENCE [LARGE SCALE GENOMIC DNA]</scope>
    <source>
        <strain evidence="2">XA(T)</strain>
    </source>
</reference>
<accession>A0A1X9LPM6</accession>